<evidence type="ECO:0000313" key="1">
    <source>
        <dbReference type="EnsemblProtists" id="PYU1_T004410"/>
    </source>
</evidence>
<organism evidence="1 2">
    <name type="scientific">Globisporangium ultimum (strain ATCC 200006 / CBS 805.95 / DAOM BR144)</name>
    <name type="common">Pythium ultimum</name>
    <dbReference type="NCBI Taxonomy" id="431595"/>
    <lineage>
        <taxon>Eukaryota</taxon>
        <taxon>Sar</taxon>
        <taxon>Stramenopiles</taxon>
        <taxon>Oomycota</taxon>
        <taxon>Peronosporomycetes</taxon>
        <taxon>Pythiales</taxon>
        <taxon>Pythiaceae</taxon>
        <taxon>Globisporangium</taxon>
    </lineage>
</organism>
<keyword evidence="2" id="KW-1185">Reference proteome</keyword>
<dbReference type="HOGENOM" id="CLU_2019854_0_0_1"/>
<dbReference type="EnsemblProtists" id="PYU1_T004410">
    <property type="protein sequence ID" value="PYU1_T004410"/>
    <property type="gene ID" value="PYU1_G004400"/>
</dbReference>
<dbReference type="AlphaFoldDB" id="K3WHG8"/>
<reference evidence="2" key="2">
    <citation type="submission" date="2010-04" db="EMBL/GenBank/DDBJ databases">
        <authorList>
            <person name="Buell R."/>
            <person name="Hamilton J."/>
            <person name="Hostetler J."/>
        </authorList>
    </citation>
    <scope>NUCLEOTIDE SEQUENCE [LARGE SCALE GENOMIC DNA]</scope>
    <source>
        <strain evidence="2">DAOM:BR144</strain>
    </source>
</reference>
<proteinExistence type="predicted"/>
<accession>K3WHG8</accession>
<reference evidence="1" key="3">
    <citation type="submission" date="2015-02" db="UniProtKB">
        <authorList>
            <consortium name="EnsemblProtists"/>
        </authorList>
    </citation>
    <scope>IDENTIFICATION</scope>
    <source>
        <strain evidence="1">DAOM BR144</strain>
    </source>
</reference>
<dbReference type="InParanoid" id="K3WHG8"/>
<dbReference type="VEuPathDB" id="FungiDB:PYU1_G004400"/>
<name>K3WHG8_GLOUD</name>
<reference evidence="2" key="1">
    <citation type="journal article" date="2010" name="Genome Biol.">
        <title>Genome sequence of the necrotrophic plant pathogen Pythium ultimum reveals original pathogenicity mechanisms and effector repertoire.</title>
        <authorList>
            <person name="Levesque C.A."/>
            <person name="Brouwer H."/>
            <person name="Cano L."/>
            <person name="Hamilton J.P."/>
            <person name="Holt C."/>
            <person name="Huitema E."/>
            <person name="Raffaele S."/>
            <person name="Robideau G.P."/>
            <person name="Thines M."/>
            <person name="Win J."/>
            <person name="Zerillo M.M."/>
            <person name="Beakes G.W."/>
            <person name="Boore J.L."/>
            <person name="Busam D."/>
            <person name="Dumas B."/>
            <person name="Ferriera S."/>
            <person name="Fuerstenberg S.I."/>
            <person name="Gachon C.M."/>
            <person name="Gaulin E."/>
            <person name="Govers F."/>
            <person name="Grenville-Briggs L."/>
            <person name="Horner N."/>
            <person name="Hostetler J."/>
            <person name="Jiang R.H."/>
            <person name="Johnson J."/>
            <person name="Krajaejun T."/>
            <person name="Lin H."/>
            <person name="Meijer H.J."/>
            <person name="Moore B."/>
            <person name="Morris P."/>
            <person name="Phuntmart V."/>
            <person name="Puiu D."/>
            <person name="Shetty J."/>
            <person name="Stajich J.E."/>
            <person name="Tripathy S."/>
            <person name="Wawra S."/>
            <person name="van West P."/>
            <person name="Whitty B.R."/>
            <person name="Coutinho P.M."/>
            <person name="Henrissat B."/>
            <person name="Martin F."/>
            <person name="Thomas P.D."/>
            <person name="Tyler B.M."/>
            <person name="De Vries R.P."/>
            <person name="Kamoun S."/>
            <person name="Yandell M."/>
            <person name="Tisserat N."/>
            <person name="Buell C.R."/>
        </authorList>
    </citation>
    <scope>NUCLEOTIDE SEQUENCE</scope>
    <source>
        <strain evidence="2">DAOM:BR144</strain>
    </source>
</reference>
<evidence type="ECO:0000313" key="2">
    <source>
        <dbReference type="Proteomes" id="UP000019132"/>
    </source>
</evidence>
<dbReference type="Proteomes" id="UP000019132">
    <property type="component" value="Unassembled WGS sequence"/>
</dbReference>
<sequence>MCSMRLRYKLEASLSNCVAVASFVSASTKQSSISPACSTSVCRVINSQVKRTISYTIASILRSEGAEQEEKDLAHARMEAVVHVADEREEQLGRAIVQDLVVPFRATRERPQVLGGVDTTQQD</sequence>
<dbReference type="EMBL" id="GL376631">
    <property type="status" value="NOT_ANNOTATED_CDS"/>
    <property type="molecule type" value="Genomic_DNA"/>
</dbReference>
<protein>
    <submittedName>
        <fullName evidence="1">Uncharacterized protein</fullName>
    </submittedName>
</protein>